<dbReference type="Proteomes" id="UP000306918">
    <property type="component" value="Unassembled WGS sequence"/>
</dbReference>
<dbReference type="EMBL" id="STFF01000017">
    <property type="protein sequence ID" value="THU30210.1"/>
    <property type="molecule type" value="Genomic_DNA"/>
</dbReference>
<keyword evidence="1" id="KW-0732">Signal</keyword>
<dbReference type="Gene3D" id="2.60.40.10">
    <property type="entry name" value="Immunoglobulins"/>
    <property type="match status" value="1"/>
</dbReference>
<dbReference type="InterPro" id="IPR026444">
    <property type="entry name" value="Secre_tail"/>
</dbReference>
<evidence type="ECO:0000313" key="4">
    <source>
        <dbReference type="Proteomes" id="UP000306918"/>
    </source>
</evidence>
<feature type="chain" id="PRO_5020199818" evidence="1">
    <location>
        <begin position="20"/>
        <end position="440"/>
    </location>
</feature>
<name>A0A4S8H5Z1_9BACT</name>
<gene>
    <name evidence="3" type="ORF">FAM09_30375</name>
</gene>
<dbReference type="OrthoDB" id="630440at2"/>
<sequence length="440" mass="46914">MKKIYSLIMALAIAMIANAQLVFLENFSGFTVGNLGTQGSWVQSGSGTDVQISSTSPLIYSGYTSGTQFASVSPVDGTDPNKLFTSSINTNTNLTVYMSFVVRVASAPASDGSPVYSISLINTGDPDRPLRFYIATEPGNANEVRFGILTGNSTNVNNIAWTPTTASFATNTTFLILIRYDNVSAGGNNDDAYLWVNPVLTSEPATGTANATLLDANEANYGAVLNAIEISQSSINSPDADFDGFRIAYGTTSAIAWTNLDAVGAPLPVQLTSFNAAEEGFSTKLVWNVAEESGITSYEIEKSTDGKNFTAIGSVKAANLKTYSYTDMQPGSAFSYYRLKLIEMDGTFKYSYIISVKSKLSTTISLLPNPVKSILMVQHPKAGAAAHIQIINALGQMVKEIQLPANAVISNIDMSGFTSGLYHVVFKNGSAVIKKTVLKH</sequence>
<evidence type="ECO:0000256" key="1">
    <source>
        <dbReference type="SAM" id="SignalP"/>
    </source>
</evidence>
<evidence type="ECO:0000259" key="2">
    <source>
        <dbReference type="Pfam" id="PF18962"/>
    </source>
</evidence>
<keyword evidence="4" id="KW-1185">Reference proteome</keyword>
<accession>A0A4S8H5Z1</accession>
<evidence type="ECO:0000313" key="3">
    <source>
        <dbReference type="EMBL" id="THU30210.1"/>
    </source>
</evidence>
<dbReference type="InterPro" id="IPR013783">
    <property type="entry name" value="Ig-like_fold"/>
</dbReference>
<organism evidence="3 4">
    <name type="scientific">Niastella caeni</name>
    <dbReference type="NCBI Taxonomy" id="2569763"/>
    <lineage>
        <taxon>Bacteria</taxon>
        <taxon>Pseudomonadati</taxon>
        <taxon>Bacteroidota</taxon>
        <taxon>Chitinophagia</taxon>
        <taxon>Chitinophagales</taxon>
        <taxon>Chitinophagaceae</taxon>
        <taxon>Niastella</taxon>
    </lineage>
</organism>
<dbReference type="AlphaFoldDB" id="A0A4S8H5Z1"/>
<feature type="signal peptide" evidence="1">
    <location>
        <begin position="1"/>
        <end position="19"/>
    </location>
</feature>
<dbReference type="Pfam" id="PF18962">
    <property type="entry name" value="Por_Secre_tail"/>
    <property type="match status" value="1"/>
</dbReference>
<feature type="domain" description="Secretion system C-terminal sorting" evidence="2">
    <location>
        <begin position="368"/>
        <end position="437"/>
    </location>
</feature>
<dbReference type="RefSeq" id="WP_136580942.1">
    <property type="nucleotide sequence ID" value="NZ_STFF01000017.1"/>
</dbReference>
<comment type="caution">
    <text evidence="3">The sequence shown here is derived from an EMBL/GenBank/DDBJ whole genome shotgun (WGS) entry which is preliminary data.</text>
</comment>
<protein>
    <submittedName>
        <fullName evidence="3">T9SS type A sorting domain-containing protein</fullName>
    </submittedName>
</protein>
<dbReference type="NCBIfam" id="TIGR04183">
    <property type="entry name" value="Por_Secre_tail"/>
    <property type="match status" value="1"/>
</dbReference>
<proteinExistence type="predicted"/>
<reference evidence="3 4" key="1">
    <citation type="submission" date="2019-04" db="EMBL/GenBank/DDBJ databases">
        <title>Niastella caeni sp. nov., isolated from activated sludge.</title>
        <authorList>
            <person name="Sheng M."/>
        </authorList>
    </citation>
    <scope>NUCLEOTIDE SEQUENCE [LARGE SCALE GENOMIC DNA]</scope>
    <source>
        <strain evidence="3 4">HX-2-15</strain>
    </source>
</reference>